<dbReference type="InterPro" id="IPR014123">
    <property type="entry name" value="Superoxide_dismutase_Ni-type"/>
</dbReference>
<dbReference type="GO" id="GO:0016151">
    <property type="term" value="F:nickel cation binding"/>
    <property type="evidence" value="ECO:0007669"/>
    <property type="project" value="InterPro"/>
</dbReference>
<dbReference type="GO" id="GO:0004784">
    <property type="term" value="F:superoxide dismutase activity"/>
    <property type="evidence" value="ECO:0007669"/>
    <property type="project" value="InterPro"/>
</dbReference>
<dbReference type="InterPro" id="IPR036502">
    <property type="entry name" value="NiSOD_sf"/>
</dbReference>
<protein>
    <submittedName>
        <fullName evidence="1">Superoxide dismutase [Ni]</fullName>
    </submittedName>
</protein>
<keyword evidence="3" id="KW-1185">Reference proteome</keyword>
<proteinExistence type="predicted"/>
<comment type="caution">
    <text evidence="1">The sequence shown here is derived from an EMBL/GenBank/DDBJ whole genome shotgun (WGS) entry which is preliminary data.</text>
</comment>
<dbReference type="EMBL" id="BSTJ01000001">
    <property type="protein sequence ID" value="GLY73067.1"/>
    <property type="molecule type" value="Genomic_DNA"/>
</dbReference>
<name>A0A9W6RFD5_9ACTN</name>
<dbReference type="NCBIfam" id="TIGR02753">
    <property type="entry name" value="sodN"/>
    <property type="match status" value="1"/>
</dbReference>
<evidence type="ECO:0000313" key="4">
    <source>
        <dbReference type="Proteomes" id="UP001165135"/>
    </source>
</evidence>
<evidence type="ECO:0000313" key="1">
    <source>
        <dbReference type="EMBL" id="GLY73067.1"/>
    </source>
</evidence>
<evidence type="ECO:0000313" key="2">
    <source>
        <dbReference type="EMBL" id="GLY84567.1"/>
    </source>
</evidence>
<organism evidence="1 4">
    <name type="scientific">Actinoallomurus iriomotensis</name>
    <dbReference type="NCBI Taxonomy" id="478107"/>
    <lineage>
        <taxon>Bacteria</taxon>
        <taxon>Bacillati</taxon>
        <taxon>Actinomycetota</taxon>
        <taxon>Actinomycetes</taxon>
        <taxon>Streptosporangiales</taxon>
        <taxon>Thermomonosporaceae</taxon>
        <taxon>Actinoallomurus</taxon>
    </lineage>
</organism>
<dbReference type="Gene3D" id="1.20.120.400">
    <property type="entry name" value="Nickel-containing superoxide dismutase"/>
    <property type="match status" value="1"/>
</dbReference>
<dbReference type="AlphaFoldDB" id="A0A9W6RFD5"/>
<dbReference type="Proteomes" id="UP001165074">
    <property type="component" value="Unassembled WGS sequence"/>
</dbReference>
<evidence type="ECO:0000313" key="3">
    <source>
        <dbReference type="Proteomes" id="UP001165074"/>
    </source>
</evidence>
<dbReference type="Proteomes" id="UP001165135">
    <property type="component" value="Unassembled WGS sequence"/>
</dbReference>
<dbReference type="Pfam" id="PF09055">
    <property type="entry name" value="Sod_Ni"/>
    <property type="match status" value="1"/>
</dbReference>
<dbReference type="EMBL" id="BSTK01000003">
    <property type="protein sequence ID" value="GLY84567.1"/>
    <property type="molecule type" value="Genomic_DNA"/>
</dbReference>
<reference evidence="2" key="2">
    <citation type="submission" date="2023-03" db="EMBL/GenBank/DDBJ databases">
        <title>Actinoallomurus iriomotensis NBRC 103684.</title>
        <authorList>
            <person name="Ichikawa N."/>
            <person name="Sato H."/>
            <person name="Tonouchi N."/>
        </authorList>
    </citation>
    <scope>NUCLEOTIDE SEQUENCE</scope>
    <source>
        <strain evidence="2">NBRC 103684</strain>
    </source>
</reference>
<sequence>MSCNCSTLYERQRKDTQVLARFLRPKATVSAHCDLPCGIYDPAQARIEAESVKAIVEKYEANEDPVFRARALIIKEQRSELVKHHLWVLWTDYFKPPHFEKYPQLHQLFNEATKLAGASGTKGGVDKAKADELLAKIDEISKIFWETKNA</sequence>
<accession>A0A9W6RFD5</accession>
<dbReference type="SUPFAM" id="SSF109770">
    <property type="entry name" value="Nickel-containing superoxide dismutase, NiSOD"/>
    <property type="match status" value="1"/>
</dbReference>
<reference evidence="1" key="1">
    <citation type="submission" date="2023-03" db="EMBL/GenBank/DDBJ databases">
        <title>Actinoallomurus iriomotensis NBRC 103681.</title>
        <authorList>
            <person name="Ichikawa N."/>
            <person name="Sato H."/>
            <person name="Tonouchi N."/>
        </authorList>
    </citation>
    <scope>NUCLEOTIDE SEQUENCE</scope>
    <source>
        <strain evidence="1">NBRC 103681</strain>
    </source>
</reference>
<gene>
    <name evidence="1" type="primary">sodN</name>
    <name evidence="1" type="ORF">Airi01_013340</name>
    <name evidence="2" type="ORF">Airi02_024960</name>
</gene>